<dbReference type="Pfam" id="PF05180">
    <property type="entry name" value="zf-DNL"/>
    <property type="match status" value="1"/>
</dbReference>
<dbReference type="InterPro" id="IPR024158">
    <property type="entry name" value="Mt_import_TIM15"/>
</dbReference>
<dbReference type="AlphaFoldDB" id="A0ABD3EA74"/>
<feature type="region of interest" description="Disordered" evidence="5">
    <location>
        <begin position="152"/>
        <end position="171"/>
    </location>
</feature>
<evidence type="ECO:0000313" key="7">
    <source>
        <dbReference type="EMBL" id="KAL3650004.1"/>
    </source>
</evidence>
<keyword evidence="3" id="KW-0862">Zinc</keyword>
<gene>
    <name evidence="7" type="ORF">CASFOL_006407</name>
</gene>
<keyword evidence="8" id="KW-1185">Reference proteome</keyword>
<keyword evidence="1" id="KW-0479">Metal-binding</keyword>
<evidence type="ECO:0000256" key="1">
    <source>
        <dbReference type="ARBA" id="ARBA00022723"/>
    </source>
</evidence>
<evidence type="ECO:0000256" key="2">
    <source>
        <dbReference type="ARBA" id="ARBA00022771"/>
    </source>
</evidence>
<accession>A0ABD3EA74</accession>
<reference evidence="8" key="1">
    <citation type="journal article" date="2024" name="IScience">
        <title>Strigolactones Initiate the Formation of Haustorium-like Structures in Castilleja.</title>
        <authorList>
            <person name="Buerger M."/>
            <person name="Peterson D."/>
            <person name="Chory J."/>
        </authorList>
    </citation>
    <scope>NUCLEOTIDE SEQUENCE [LARGE SCALE GENOMIC DNA]</scope>
</reference>
<evidence type="ECO:0000256" key="3">
    <source>
        <dbReference type="ARBA" id="ARBA00022833"/>
    </source>
</evidence>
<evidence type="ECO:0000259" key="6">
    <source>
        <dbReference type="PROSITE" id="PS51501"/>
    </source>
</evidence>
<evidence type="ECO:0000256" key="4">
    <source>
        <dbReference type="PROSITE-ProRule" id="PRU00834"/>
    </source>
</evidence>
<protein>
    <recommendedName>
        <fullName evidence="6">DNL-type domain-containing protein</fullName>
    </recommendedName>
</protein>
<proteinExistence type="predicted"/>
<feature type="domain" description="DNL-type" evidence="6">
    <location>
        <begin position="67"/>
        <end position="161"/>
    </location>
</feature>
<comment type="caution">
    <text evidence="7">The sequence shown here is derived from an EMBL/GenBank/DDBJ whole genome shotgun (WGS) entry which is preliminary data.</text>
</comment>
<dbReference type="InterPro" id="IPR007853">
    <property type="entry name" value="Znf_DNL-typ"/>
</dbReference>
<dbReference type="PANTHER" id="PTHR20922">
    <property type="entry name" value="DNL-TYPE ZINC FINGER PROTEIN"/>
    <property type="match status" value="1"/>
</dbReference>
<sequence>MATAGRTFSLIAAKTPQNLLPQNLLPGGLKSTVRATIQPVEKQVKPVFETNQDPSIMQQVKSNLIPSVKQDHAVIFSCKPCNARSVKIVCRDSYDKGVVVARCDGCNDLHLIVDRLGVVGEHASIADFLAAHGQDVEKKSVNALNLMLDGPAPVAKEDENAPATKEDEKVE</sequence>
<evidence type="ECO:0000256" key="5">
    <source>
        <dbReference type="SAM" id="MobiDB-lite"/>
    </source>
</evidence>
<evidence type="ECO:0000313" key="8">
    <source>
        <dbReference type="Proteomes" id="UP001632038"/>
    </source>
</evidence>
<dbReference type="EMBL" id="JAVIJP010000007">
    <property type="protein sequence ID" value="KAL3650004.1"/>
    <property type="molecule type" value="Genomic_DNA"/>
</dbReference>
<organism evidence="7 8">
    <name type="scientific">Castilleja foliolosa</name>
    <dbReference type="NCBI Taxonomy" id="1961234"/>
    <lineage>
        <taxon>Eukaryota</taxon>
        <taxon>Viridiplantae</taxon>
        <taxon>Streptophyta</taxon>
        <taxon>Embryophyta</taxon>
        <taxon>Tracheophyta</taxon>
        <taxon>Spermatophyta</taxon>
        <taxon>Magnoliopsida</taxon>
        <taxon>eudicotyledons</taxon>
        <taxon>Gunneridae</taxon>
        <taxon>Pentapetalae</taxon>
        <taxon>asterids</taxon>
        <taxon>lamiids</taxon>
        <taxon>Lamiales</taxon>
        <taxon>Orobanchaceae</taxon>
        <taxon>Pedicularideae</taxon>
        <taxon>Castillejinae</taxon>
        <taxon>Castilleja</taxon>
    </lineage>
</organism>
<dbReference type="Proteomes" id="UP001632038">
    <property type="component" value="Unassembled WGS sequence"/>
</dbReference>
<dbReference type="PANTHER" id="PTHR20922:SF13">
    <property type="entry name" value="DNL-TYPE ZINC FINGER PROTEIN"/>
    <property type="match status" value="1"/>
</dbReference>
<name>A0ABD3EA74_9LAMI</name>
<keyword evidence="2 4" id="KW-0863">Zinc-finger</keyword>
<dbReference type="PROSITE" id="PS51501">
    <property type="entry name" value="ZF_DNL"/>
    <property type="match status" value="1"/>
</dbReference>
<dbReference type="GO" id="GO:0008270">
    <property type="term" value="F:zinc ion binding"/>
    <property type="evidence" value="ECO:0007669"/>
    <property type="project" value="UniProtKB-KW"/>
</dbReference>
<feature type="compositionally biased region" description="Basic and acidic residues" evidence="5">
    <location>
        <begin position="155"/>
        <end position="171"/>
    </location>
</feature>